<comment type="caution">
    <text evidence="2">The sequence shown here is derived from an EMBL/GenBank/DDBJ whole genome shotgun (WGS) entry which is preliminary data.</text>
</comment>
<dbReference type="EMBL" id="JARPOI010000017">
    <property type="protein sequence ID" value="KAJ9140923.1"/>
    <property type="molecule type" value="Genomic_DNA"/>
</dbReference>
<sequence>MENPRNLSTNSIGFCLLPSELIHRILLNLLIPEILCLKSLNKSLSDLISDQHFVRYYNSRSKSTTWLFVYKKRWHRDAVLHGFSNQSDRWFKLQIVNLLKPLISPGESIYFLTASGDVFLFSSNTRKAVIAVNLSAKTVKRIPPSPLGPRGTSSWRRSGMKLVSGSNSFRFLFAELVENRPVLFVYTSETDKWLSMEARENFAGLPRGFQREDDYIFLNVVNGPYESVVMMAGFESDDAPVVVRPRFEGGGDDEQQLTVGYSWGNVIDRLYVHGDGHMLIIKSNGVGDADTGARMLNGIELWALGSSGGQWERNSKVPSRIMEEIMKPYRVIMGCLERRDGVIRAVLLSNCEVLWDIIWLSYDINRCYWTLIPVPNCNMKGLNMAGIAFSSGLTL</sequence>
<dbReference type="InterPro" id="IPR050796">
    <property type="entry name" value="SCF_F-box_component"/>
</dbReference>
<dbReference type="PROSITE" id="PS50181">
    <property type="entry name" value="FBOX"/>
    <property type="match status" value="1"/>
</dbReference>
<organism evidence="2 3">
    <name type="scientific">Hevea brasiliensis</name>
    <name type="common">Para rubber tree</name>
    <name type="synonym">Siphonia brasiliensis</name>
    <dbReference type="NCBI Taxonomy" id="3981"/>
    <lineage>
        <taxon>Eukaryota</taxon>
        <taxon>Viridiplantae</taxon>
        <taxon>Streptophyta</taxon>
        <taxon>Embryophyta</taxon>
        <taxon>Tracheophyta</taxon>
        <taxon>Spermatophyta</taxon>
        <taxon>Magnoliopsida</taxon>
        <taxon>eudicotyledons</taxon>
        <taxon>Gunneridae</taxon>
        <taxon>Pentapetalae</taxon>
        <taxon>rosids</taxon>
        <taxon>fabids</taxon>
        <taxon>Malpighiales</taxon>
        <taxon>Euphorbiaceae</taxon>
        <taxon>Crotonoideae</taxon>
        <taxon>Micrandreae</taxon>
        <taxon>Hevea</taxon>
    </lineage>
</organism>
<dbReference type="InterPro" id="IPR001810">
    <property type="entry name" value="F-box_dom"/>
</dbReference>
<evidence type="ECO:0000313" key="2">
    <source>
        <dbReference type="EMBL" id="KAJ9140923.1"/>
    </source>
</evidence>
<dbReference type="Proteomes" id="UP001174677">
    <property type="component" value="Chromosome 17"/>
</dbReference>
<dbReference type="SUPFAM" id="SSF81383">
    <property type="entry name" value="F-box domain"/>
    <property type="match status" value="1"/>
</dbReference>
<evidence type="ECO:0000259" key="1">
    <source>
        <dbReference type="PROSITE" id="PS50181"/>
    </source>
</evidence>
<reference evidence="2" key="1">
    <citation type="journal article" date="2023" name="Plant Biotechnol. J.">
        <title>Chromosome-level wild Hevea brasiliensis genome provides new tools for genomic-assisted breeding and valuable loci to elevate rubber yield.</title>
        <authorList>
            <person name="Cheng H."/>
            <person name="Song X."/>
            <person name="Hu Y."/>
            <person name="Wu T."/>
            <person name="Yang Q."/>
            <person name="An Z."/>
            <person name="Feng S."/>
            <person name="Deng Z."/>
            <person name="Wu W."/>
            <person name="Zeng X."/>
            <person name="Tu M."/>
            <person name="Wang X."/>
            <person name="Huang H."/>
        </authorList>
    </citation>
    <scope>NUCLEOTIDE SEQUENCE</scope>
    <source>
        <strain evidence="2">MT/VB/25A 57/8</strain>
    </source>
</reference>
<accession>A0ABQ9KNH6</accession>
<protein>
    <recommendedName>
        <fullName evidence="1">F-box domain-containing protein</fullName>
    </recommendedName>
</protein>
<dbReference type="InterPro" id="IPR036047">
    <property type="entry name" value="F-box-like_dom_sf"/>
</dbReference>
<name>A0ABQ9KNH6_HEVBR</name>
<proteinExistence type="predicted"/>
<gene>
    <name evidence="2" type="ORF">P3X46_031513</name>
</gene>
<keyword evidence="3" id="KW-1185">Reference proteome</keyword>
<feature type="domain" description="F-box" evidence="1">
    <location>
        <begin position="11"/>
        <end position="60"/>
    </location>
</feature>
<evidence type="ECO:0000313" key="3">
    <source>
        <dbReference type="Proteomes" id="UP001174677"/>
    </source>
</evidence>
<dbReference type="PANTHER" id="PTHR31672">
    <property type="entry name" value="BNACNNG10540D PROTEIN"/>
    <property type="match status" value="1"/>
</dbReference>